<feature type="region of interest" description="Disordered" evidence="1">
    <location>
        <begin position="1"/>
        <end position="23"/>
    </location>
</feature>
<sequence length="101" mass="11052">MEVQEAQGSASPVHPAPCPQQDQEVTSALEVDLGLQVVLVQGLGLVEDLVLEQEEDSGESVPLEQQMTASLAMRSSPCRISTTVWLHTWRRCAPLRKPMLS</sequence>
<feature type="compositionally biased region" description="Polar residues" evidence="1">
    <location>
        <begin position="1"/>
        <end position="10"/>
    </location>
</feature>
<protein>
    <submittedName>
        <fullName evidence="2">(northern house mosquito) hypothetical protein</fullName>
    </submittedName>
</protein>
<reference evidence="2" key="1">
    <citation type="submission" date="2021-05" db="EMBL/GenBank/DDBJ databases">
        <authorList>
            <person name="Alioto T."/>
            <person name="Alioto T."/>
            <person name="Gomez Garrido J."/>
        </authorList>
    </citation>
    <scope>NUCLEOTIDE SEQUENCE</scope>
</reference>
<proteinExistence type="predicted"/>
<evidence type="ECO:0000313" key="2">
    <source>
        <dbReference type="EMBL" id="CAG6473677.1"/>
    </source>
</evidence>
<dbReference type="AlphaFoldDB" id="A0A8D8BHK8"/>
<dbReference type="EMBL" id="HBUE01073190">
    <property type="protein sequence ID" value="CAG6473677.1"/>
    <property type="molecule type" value="Transcribed_RNA"/>
</dbReference>
<evidence type="ECO:0000256" key="1">
    <source>
        <dbReference type="SAM" id="MobiDB-lite"/>
    </source>
</evidence>
<accession>A0A8D8BHK8</accession>
<name>A0A8D8BHK8_CULPI</name>
<dbReference type="EMBL" id="HBUE01354028">
    <property type="protein sequence ID" value="CAG6604795.1"/>
    <property type="molecule type" value="Transcribed_RNA"/>
</dbReference>
<organism evidence="2">
    <name type="scientific">Culex pipiens</name>
    <name type="common">House mosquito</name>
    <dbReference type="NCBI Taxonomy" id="7175"/>
    <lineage>
        <taxon>Eukaryota</taxon>
        <taxon>Metazoa</taxon>
        <taxon>Ecdysozoa</taxon>
        <taxon>Arthropoda</taxon>
        <taxon>Hexapoda</taxon>
        <taxon>Insecta</taxon>
        <taxon>Pterygota</taxon>
        <taxon>Neoptera</taxon>
        <taxon>Endopterygota</taxon>
        <taxon>Diptera</taxon>
        <taxon>Nematocera</taxon>
        <taxon>Culicoidea</taxon>
        <taxon>Culicidae</taxon>
        <taxon>Culicinae</taxon>
        <taxon>Culicini</taxon>
        <taxon>Culex</taxon>
        <taxon>Culex</taxon>
    </lineage>
</organism>
<dbReference type="EMBL" id="HBUE01246871">
    <property type="protein sequence ID" value="CAG6552472.1"/>
    <property type="molecule type" value="Transcribed_RNA"/>
</dbReference>